<dbReference type="RefSeq" id="WP_345573026.1">
    <property type="nucleotide sequence ID" value="NZ_BAABDQ010000034.1"/>
</dbReference>
<evidence type="ECO:0000313" key="1">
    <source>
        <dbReference type="EMBL" id="GAA3599744.1"/>
    </source>
</evidence>
<dbReference type="Proteomes" id="UP001500630">
    <property type="component" value="Unassembled WGS sequence"/>
</dbReference>
<dbReference type="EMBL" id="BAABDQ010000034">
    <property type="protein sequence ID" value="GAA3599744.1"/>
    <property type="molecule type" value="Genomic_DNA"/>
</dbReference>
<accession>A0ABP6Z6U2</accession>
<name>A0ABP6Z6U2_9ACTN</name>
<comment type="caution">
    <text evidence="1">The sequence shown here is derived from an EMBL/GenBank/DDBJ whole genome shotgun (WGS) entry which is preliminary data.</text>
</comment>
<evidence type="ECO:0000313" key="2">
    <source>
        <dbReference type="Proteomes" id="UP001500630"/>
    </source>
</evidence>
<reference evidence="2" key="1">
    <citation type="journal article" date="2019" name="Int. J. Syst. Evol. Microbiol.">
        <title>The Global Catalogue of Microorganisms (GCM) 10K type strain sequencing project: providing services to taxonomists for standard genome sequencing and annotation.</title>
        <authorList>
            <consortium name="The Broad Institute Genomics Platform"/>
            <consortium name="The Broad Institute Genome Sequencing Center for Infectious Disease"/>
            <person name="Wu L."/>
            <person name="Ma J."/>
        </authorList>
    </citation>
    <scope>NUCLEOTIDE SEQUENCE [LARGE SCALE GENOMIC DNA]</scope>
    <source>
        <strain evidence="2">JCM 17326</strain>
    </source>
</reference>
<gene>
    <name evidence="1" type="ORF">GCM10022419_099580</name>
</gene>
<protein>
    <submittedName>
        <fullName evidence="1">Uncharacterized protein</fullName>
    </submittedName>
</protein>
<sequence length="46" mass="5199">MILPSRLARRRPDPSRVSELLTDGQIVDVLDRPSVDQIGMRLGGRR</sequence>
<proteinExistence type="predicted"/>
<organism evidence="1 2">
    <name type="scientific">Nonomuraea rosea</name>
    <dbReference type="NCBI Taxonomy" id="638574"/>
    <lineage>
        <taxon>Bacteria</taxon>
        <taxon>Bacillati</taxon>
        <taxon>Actinomycetota</taxon>
        <taxon>Actinomycetes</taxon>
        <taxon>Streptosporangiales</taxon>
        <taxon>Streptosporangiaceae</taxon>
        <taxon>Nonomuraea</taxon>
    </lineage>
</organism>
<keyword evidence="2" id="KW-1185">Reference proteome</keyword>